<dbReference type="AlphaFoldDB" id="A0A1L8WP19"/>
<feature type="compositionally biased region" description="Basic and acidic residues" evidence="6">
    <location>
        <begin position="1"/>
        <end position="14"/>
    </location>
</feature>
<feature type="region of interest" description="Disordered" evidence="6">
    <location>
        <begin position="1"/>
        <end position="23"/>
    </location>
</feature>
<evidence type="ECO:0000256" key="2">
    <source>
        <dbReference type="ARBA" id="ARBA00022475"/>
    </source>
</evidence>
<organism evidence="9 10">
    <name type="scientific">Enterococcus ratti</name>
    <dbReference type="NCBI Taxonomy" id="150033"/>
    <lineage>
        <taxon>Bacteria</taxon>
        <taxon>Bacillati</taxon>
        <taxon>Bacillota</taxon>
        <taxon>Bacilli</taxon>
        <taxon>Lactobacillales</taxon>
        <taxon>Enterococcaceae</taxon>
        <taxon>Enterococcus</taxon>
    </lineage>
</organism>
<keyword evidence="10" id="KW-1185">Reference proteome</keyword>
<dbReference type="OrthoDB" id="9793824at2"/>
<dbReference type="STRING" id="150033.RV14_GL002061"/>
<dbReference type="EMBL" id="JXLB01000007">
    <property type="protein sequence ID" value="OJG82769.1"/>
    <property type="molecule type" value="Genomic_DNA"/>
</dbReference>
<dbReference type="RefSeq" id="WP_071855082.1">
    <property type="nucleotide sequence ID" value="NZ_JBCLRY010000003.1"/>
</dbReference>
<keyword evidence="5 7" id="KW-0472">Membrane</keyword>
<evidence type="ECO:0000256" key="3">
    <source>
        <dbReference type="ARBA" id="ARBA00022692"/>
    </source>
</evidence>
<evidence type="ECO:0000256" key="5">
    <source>
        <dbReference type="ARBA" id="ARBA00023136"/>
    </source>
</evidence>
<keyword evidence="4 7" id="KW-1133">Transmembrane helix</keyword>
<accession>A0A1L8WP19</accession>
<dbReference type="PANTHER" id="PTHR36115:SF9">
    <property type="entry name" value="LMO1584 PROTEIN"/>
    <property type="match status" value="1"/>
</dbReference>
<keyword evidence="3 7" id="KW-0812">Transmembrane</keyword>
<evidence type="ECO:0000256" key="6">
    <source>
        <dbReference type="SAM" id="MobiDB-lite"/>
    </source>
</evidence>
<reference evidence="9 10" key="1">
    <citation type="submission" date="2014-12" db="EMBL/GenBank/DDBJ databases">
        <title>Draft genome sequences of 29 type strains of Enterococci.</title>
        <authorList>
            <person name="Zhong Z."/>
            <person name="Sun Z."/>
            <person name="Liu W."/>
            <person name="Zhang W."/>
            <person name="Zhang H."/>
        </authorList>
    </citation>
    <scope>NUCLEOTIDE SEQUENCE [LARGE SCALE GENOMIC DNA]</scope>
    <source>
        <strain evidence="9 10">DSM 15687</strain>
    </source>
</reference>
<dbReference type="PANTHER" id="PTHR36115">
    <property type="entry name" value="PROLINE-RICH ANTIGEN HOMOLOG-RELATED"/>
    <property type="match status" value="1"/>
</dbReference>
<protein>
    <submittedName>
        <fullName evidence="9">RDD family protein</fullName>
    </submittedName>
</protein>
<evidence type="ECO:0000313" key="9">
    <source>
        <dbReference type="EMBL" id="OJG82769.1"/>
    </source>
</evidence>
<dbReference type="InterPro" id="IPR051791">
    <property type="entry name" value="Pra-immunoreactive"/>
</dbReference>
<feature type="transmembrane region" description="Helical" evidence="7">
    <location>
        <begin position="67"/>
        <end position="90"/>
    </location>
</feature>
<comment type="subcellular location">
    <subcellularLocation>
        <location evidence="1">Cell membrane</location>
        <topology evidence="1">Multi-pass membrane protein</topology>
    </subcellularLocation>
</comment>
<evidence type="ECO:0000256" key="4">
    <source>
        <dbReference type="ARBA" id="ARBA00022989"/>
    </source>
</evidence>
<dbReference type="Proteomes" id="UP000182152">
    <property type="component" value="Unassembled WGS sequence"/>
</dbReference>
<dbReference type="InterPro" id="IPR010432">
    <property type="entry name" value="RDD"/>
</dbReference>
<evidence type="ECO:0000259" key="8">
    <source>
        <dbReference type="Pfam" id="PF06271"/>
    </source>
</evidence>
<dbReference type="Pfam" id="PF06271">
    <property type="entry name" value="RDD"/>
    <property type="match status" value="1"/>
</dbReference>
<evidence type="ECO:0000313" key="10">
    <source>
        <dbReference type="Proteomes" id="UP000182152"/>
    </source>
</evidence>
<feature type="transmembrane region" description="Helical" evidence="7">
    <location>
        <begin position="110"/>
        <end position="129"/>
    </location>
</feature>
<comment type="caution">
    <text evidence="9">The sequence shown here is derived from an EMBL/GenBank/DDBJ whole genome shotgun (WGS) entry which is preliminary data.</text>
</comment>
<name>A0A1L8WP19_9ENTE</name>
<keyword evidence="2" id="KW-1003">Cell membrane</keyword>
<evidence type="ECO:0000256" key="1">
    <source>
        <dbReference type="ARBA" id="ARBA00004651"/>
    </source>
</evidence>
<sequence>MKKNAGEKIAHSDRPNVGPDPDFSQKVLRSFKKSPLSESEIKAKQQHWKKYTEETSEKVEINDFPNYFYAGFWIRLSAFVIDLICIGAIMRLTLQTAANLGWLKISDSYLSVYGLTALVIYLGYFILLTKLNHGQTIGKMVFGIRVVSFDELELSWSTILVREGACRFILKFPLLFVGYFPMIFNQKKQHVGDYFSNTSVVTLNLIKAFNQETNA</sequence>
<dbReference type="GO" id="GO:0005886">
    <property type="term" value="C:plasma membrane"/>
    <property type="evidence" value="ECO:0007669"/>
    <property type="project" value="UniProtKB-SubCell"/>
</dbReference>
<proteinExistence type="predicted"/>
<feature type="domain" description="RDD" evidence="8">
    <location>
        <begin position="69"/>
        <end position="197"/>
    </location>
</feature>
<evidence type="ECO:0000256" key="7">
    <source>
        <dbReference type="SAM" id="Phobius"/>
    </source>
</evidence>
<gene>
    <name evidence="9" type="ORF">RV14_GL002061</name>
</gene>